<keyword evidence="2 3" id="KW-0040">ANK repeat</keyword>
<dbReference type="SMART" id="SM00248">
    <property type="entry name" value="ANK"/>
    <property type="match status" value="5"/>
</dbReference>
<evidence type="ECO:0000256" key="4">
    <source>
        <dbReference type="SAM" id="SignalP"/>
    </source>
</evidence>
<evidence type="ECO:0000256" key="1">
    <source>
        <dbReference type="ARBA" id="ARBA00022737"/>
    </source>
</evidence>
<dbReference type="PANTHER" id="PTHR24171">
    <property type="entry name" value="ANKYRIN REPEAT DOMAIN-CONTAINING PROTEIN 39-RELATED"/>
    <property type="match status" value="1"/>
</dbReference>
<dbReference type="InterPro" id="IPR036770">
    <property type="entry name" value="Ankyrin_rpt-contain_sf"/>
</dbReference>
<proteinExistence type="predicted"/>
<feature type="signal peptide" evidence="4">
    <location>
        <begin position="1"/>
        <end position="29"/>
    </location>
</feature>
<dbReference type="Pfam" id="PF13637">
    <property type="entry name" value="Ank_4"/>
    <property type="match status" value="1"/>
</dbReference>
<keyword evidence="6" id="KW-1185">Reference proteome</keyword>
<name>A0A7W8JZ89_9DEIO</name>
<keyword evidence="1" id="KW-0677">Repeat</keyword>
<dbReference type="Gene3D" id="1.25.40.20">
    <property type="entry name" value="Ankyrin repeat-containing domain"/>
    <property type="match status" value="3"/>
</dbReference>
<dbReference type="InterPro" id="IPR002110">
    <property type="entry name" value="Ankyrin_rpt"/>
</dbReference>
<comment type="caution">
    <text evidence="5">The sequence shown here is derived from an EMBL/GenBank/DDBJ whole genome shotgun (WGS) entry which is preliminary data.</text>
</comment>
<evidence type="ECO:0000313" key="6">
    <source>
        <dbReference type="Proteomes" id="UP000552709"/>
    </source>
</evidence>
<sequence>MPKLFRGAMLTLTLLGSVTLLPASGSAQGGARGAAVNTSKPQIMLDERLLQAAKNGELEQIQTLLKSGASANATDLSGRTALTWAAWGDHVAVARALIAAGANPDPQDEGRNNALLLTGETGSVAMLREVLKAGPDLSRTNRYGGTALIPAADRGHLAYVRELLRTTRINVNHVNNLGWTALLEAVILGDGGPTHTEIVRELLTHGADRTIADHEGVTPVQHARQRGYTEMEKLLENMSD</sequence>
<accession>A0A7W8JZ89</accession>
<feature type="repeat" description="ANK" evidence="3">
    <location>
        <begin position="77"/>
        <end position="109"/>
    </location>
</feature>
<dbReference type="AlphaFoldDB" id="A0A7W8JZ89"/>
<reference evidence="5 6" key="1">
    <citation type="submission" date="2020-08" db="EMBL/GenBank/DDBJ databases">
        <title>Genomic Encyclopedia of Type Strains, Phase IV (KMG-IV): sequencing the most valuable type-strain genomes for metagenomic binning, comparative biology and taxonomic classification.</title>
        <authorList>
            <person name="Goeker M."/>
        </authorList>
    </citation>
    <scope>NUCLEOTIDE SEQUENCE [LARGE SCALE GENOMIC DNA]</scope>
    <source>
        <strain evidence="5 6">DSM 27939</strain>
    </source>
</reference>
<evidence type="ECO:0000256" key="2">
    <source>
        <dbReference type="ARBA" id="ARBA00023043"/>
    </source>
</evidence>
<feature type="chain" id="PRO_5030758777" description="Ankyrin" evidence="4">
    <location>
        <begin position="30"/>
        <end position="240"/>
    </location>
</feature>
<dbReference type="EMBL" id="JACHFL010000023">
    <property type="protein sequence ID" value="MBB5365899.1"/>
    <property type="molecule type" value="Genomic_DNA"/>
</dbReference>
<dbReference type="SUPFAM" id="SSF48403">
    <property type="entry name" value="Ankyrin repeat"/>
    <property type="match status" value="1"/>
</dbReference>
<dbReference type="PROSITE" id="PS50297">
    <property type="entry name" value="ANK_REP_REGION"/>
    <property type="match status" value="1"/>
</dbReference>
<evidence type="ECO:0000256" key="3">
    <source>
        <dbReference type="PROSITE-ProRule" id="PRU00023"/>
    </source>
</evidence>
<keyword evidence="4" id="KW-0732">Signal</keyword>
<evidence type="ECO:0000313" key="5">
    <source>
        <dbReference type="EMBL" id="MBB5365899.1"/>
    </source>
</evidence>
<organism evidence="5 6">
    <name type="scientific">Deinococcus humi</name>
    <dbReference type="NCBI Taxonomy" id="662880"/>
    <lineage>
        <taxon>Bacteria</taxon>
        <taxon>Thermotogati</taxon>
        <taxon>Deinococcota</taxon>
        <taxon>Deinococci</taxon>
        <taxon>Deinococcales</taxon>
        <taxon>Deinococcaceae</taxon>
        <taxon>Deinococcus</taxon>
    </lineage>
</organism>
<dbReference type="Proteomes" id="UP000552709">
    <property type="component" value="Unassembled WGS sequence"/>
</dbReference>
<protein>
    <recommendedName>
        <fullName evidence="7">Ankyrin</fullName>
    </recommendedName>
</protein>
<dbReference type="Pfam" id="PF12796">
    <property type="entry name" value="Ank_2"/>
    <property type="match status" value="1"/>
</dbReference>
<evidence type="ECO:0008006" key="7">
    <source>
        <dbReference type="Google" id="ProtNLM"/>
    </source>
</evidence>
<dbReference type="RefSeq" id="WP_229790234.1">
    <property type="nucleotide sequence ID" value="NZ_JACHFL010000023.1"/>
</dbReference>
<dbReference type="PROSITE" id="PS50088">
    <property type="entry name" value="ANK_REPEAT"/>
    <property type="match status" value="1"/>
</dbReference>
<gene>
    <name evidence="5" type="ORF">HNQ08_005025</name>
</gene>